<feature type="region of interest" description="Disordered" evidence="1">
    <location>
        <begin position="335"/>
        <end position="402"/>
    </location>
</feature>
<gene>
    <name evidence="2" type="ORF">UTRI_04551</name>
</gene>
<protein>
    <recommendedName>
        <fullName evidence="4">Myb-like domain-containing protein</fullName>
    </recommendedName>
</protein>
<dbReference type="Proteomes" id="UP000324022">
    <property type="component" value="Unassembled WGS sequence"/>
</dbReference>
<evidence type="ECO:0000313" key="3">
    <source>
        <dbReference type="Proteomes" id="UP000324022"/>
    </source>
</evidence>
<evidence type="ECO:0008006" key="4">
    <source>
        <dbReference type="Google" id="ProtNLM"/>
    </source>
</evidence>
<feature type="region of interest" description="Disordered" evidence="1">
    <location>
        <begin position="190"/>
        <end position="258"/>
    </location>
</feature>
<organism evidence="2 3">
    <name type="scientific">Ustilago trichophora</name>
    <dbReference type="NCBI Taxonomy" id="86804"/>
    <lineage>
        <taxon>Eukaryota</taxon>
        <taxon>Fungi</taxon>
        <taxon>Dikarya</taxon>
        <taxon>Basidiomycota</taxon>
        <taxon>Ustilaginomycotina</taxon>
        <taxon>Ustilaginomycetes</taxon>
        <taxon>Ustilaginales</taxon>
        <taxon>Ustilaginaceae</taxon>
        <taxon>Ustilago</taxon>
    </lineage>
</organism>
<dbReference type="EMBL" id="OOIN01000024">
    <property type="protein sequence ID" value="SPO28673.1"/>
    <property type="molecule type" value="Genomic_DNA"/>
</dbReference>
<dbReference type="OrthoDB" id="2558130at2759"/>
<evidence type="ECO:0000313" key="2">
    <source>
        <dbReference type="EMBL" id="SPO28673.1"/>
    </source>
</evidence>
<reference evidence="2 3" key="1">
    <citation type="submission" date="2018-03" db="EMBL/GenBank/DDBJ databases">
        <authorList>
            <person name="Guldener U."/>
        </authorList>
    </citation>
    <scope>NUCLEOTIDE SEQUENCE [LARGE SCALE GENOMIC DNA]</scope>
    <source>
        <strain evidence="2 3">NBRC100155</strain>
    </source>
</reference>
<sequence>MDSRLHTPFELNRLPSPVRQSLMSLSESGAVNSMTFPHDYDSVPWPATPARSQTMHVHSSQAPQAAIQETLLSPAPSQLSDRPGNTQPQWDPRSVDILLKSVLANNPNLMRTNADRGRSWTAIVQEFNHMCSQEGLPERRERGIKLKFNRMVEAHKQRNNANTRATGSAEWSSEVCDMLDEYIESETFNLRGRRQHAGPTESEQDREELAHIAGKSRQDPATRSMASIHERRTSQSFSQASESDIGDGSDARSRKRPRSTAADAFAAFAEDTIEFRQFEKEIQLKQLGYLQEQVDANRRAADAAKEQAALLQTIVNSQQQMMTTILGLVQGIHGGANNTAPPPPPRAQASVRPTLSTISQESTPHAERYRSASILSDVSTPSRRRSTRSRSQSRTGPFGGFQ</sequence>
<name>A0A5C3EDJ4_9BASI</name>
<feature type="compositionally biased region" description="Polar residues" evidence="1">
    <location>
        <begin position="351"/>
        <end position="363"/>
    </location>
</feature>
<dbReference type="AlphaFoldDB" id="A0A5C3EDJ4"/>
<accession>A0A5C3EDJ4</accession>
<proteinExistence type="predicted"/>
<keyword evidence="3" id="KW-1185">Reference proteome</keyword>
<evidence type="ECO:0000256" key="1">
    <source>
        <dbReference type="SAM" id="MobiDB-lite"/>
    </source>
</evidence>